<dbReference type="EMBL" id="HBEY01013543">
    <property type="protein sequence ID" value="CAD8603235.1"/>
    <property type="molecule type" value="Transcribed_RNA"/>
</dbReference>
<evidence type="ECO:0000313" key="1">
    <source>
        <dbReference type="EMBL" id="CAD8603235.1"/>
    </source>
</evidence>
<name>A0A7S0Q049_9EUKA</name>
<gene>
    <name evidence="1" type="ORF">CPEL01642_LOCUS6570</name>
</gene>
<accession>A0A7S0Q049</accession>
<dbReference type="AlphaFoldDB" id="A0A7S0Q049"/>
<reference evidence="1" key="1">
    <citation type="submission" date="2021-01" db="EMBL/GenBank/DDBJ databases">
        <authorList>
            <person name="Corre E."/>
            <person name="Pelletier E."/>
            <person name="Niang G."/>
            <person name="Scheremetjew M."/>
            <person name="Finn R."/>
            <person name="Kale V."/>
            <person name="Holt S."/>
            <person name="Cochrane G."/>
            <person name="Meng A."/>
            <person name="Brown T."/>
            <person name="Cohen L."/>
        </authorList>
    </citation>
    <scope>NUCLEOTIDE SEQUENCE</scope>
    <source>
        <strain evidence="1">PLY182g</strain>
    </source>
</reference>
<organism evidence="1">
    <name type="scientific">Coccolithus braarudii</name>
    <dbReference type="NCBI Taxonomy" id="221442"/>
    <lineage>
        <taxon>Eukaryota</taxon>
        <taxon>Haptista</taxon>
        <taxon>Haptophyta</taxon>
        <taxon>Prymnesiophyceae</taxon>
        <taxon>Coccolithales</taxon>
        <taxon>Coccolithaceae</taxon>
        <taxon>Coccolithus</taxon>
    </lineage>
</organism>
<proteinExistence type="predicted"/>
<sequence>MTKMLTGRRCAETLLSEAQVRAVTARFLELHRVGNFNAARDVLDQSVAHERHALLRRVPQALTALQALRFAGITEEWGLSVALFHAKLARGSPTAVAELHNMRPASTLVRTLAAGNSTPMHQYDTQPLEGVLDPADEEVYRVAVERFSRDVAYHLEKRKPS</sequence>
<protein>
    <submittedName>
        <fullName evidence="1">Uncharacterized protein</fullName>
    </submittedName>
</protein>